<feature type="region of interest" description="Disordered" evidence="1">
    <location>
        <begin position="1"/>
        <end position="29"/>
    </location>
</feature>
<name>A0A9N7UTA6_PLEPL</name>
<organism evidence="2 3">
    <name type="scientific">Pleuronectes platessa</name>
    <name type="common">European plaice</name>
    <dbReference type="NCBI Taxonomy" id="8262"/>
    <lineage>
        <taxon>Eukaryota</taxon>
        <taxon>Metazoa</taxon>
        <taxon>Chordata</taxon>
        <taxon>Craniata</taxon>
        <taxon>Vertebrata</taxon>
        <taxon>Euteleostomi</taxon>
        <taxon>Actinopterygii</taxon>
        <taxon>Neopterygii</taxon>
        <taxon>Teleostei</taxon>
        <taxon>Neoteleostei</taxon>
        <taxon>Acanthomorphata</taxon>
        <taxon>Carangaria</taxon>
        <taxon>Pleuronectiformes</taxon>
        <taxon>Pleuronectoidei</taxon>
        <taxon>Pleuronectidae</taxon>
        <taxon>Pleuronectes</taxon>
    </lineage>
</organism>
<accession>A0A9N7UTA6</accession>
<reference evidence="2" key="1">
    <citation type="submission" date="2020-03" db="EMBL/GenBank/DDBJ databases">
        <authorList>
            <person name="Weist P."/>
        </authorList>
    </citation>
    <scope>NUCLEOTIDE SEQUENCE</scope>
</reference>
<dbReference type="EMBL" id="CADEAL010002211">
    <property type="protein sequence ID" value="CAB1438812.1"/>
    <property type="molecule type" value="Genomic_DNA"/>
</dbReference>
<evidence type="ECO:0000256" key="1">
    <source>
        <dbReference type="SAM" id="MobiDB-lite"/>
    </source>
</evidence>
<evidence type="ECO:0000313" key="3">
    <source>
        <dbReference type="Proteomes" id="UP001153269"/>
    </source>
</evidence>
<evidence type="ECO:0000313" key="2">
    <source>
        <dbReference type="EMBL" id="CAB1438812.1"/>
    </source>
</evidence>
<feature type="compositionally biased region" description="Acidic residues" evidence="1">
    <location>
        <begin position="12"/>
        <end position="23"/>
    </location>
</feature>
<sequence length="145" mass="16969">MRPRDKHLHREEEEEEEEEEDEERLLQVQESSHGRLDVLKHRLAPLRINSIRRRSSLRTLRSEATFKNGGQFRPVARGSRPDVLSLLSRLEDQCQKRQHAPPKPRSRPQCNLISVADLQTAEEKLRRSDFTSASSSRFLLCCHFC</sequence>
<gene>
    <name evidence="2" type="ORF">PLEPLA_LOCUS26681</name>
</gene>
<dbReference type="AlphaFoldDB" id="A0A9N7UTA6"/>
<comment type="caution">
    <text evidence="2">The sequence shown here is derived from an EMBL/GenBank/DDBJ whole genome shotgun (WGS) entry which is preliminary data.</text>
</comment>
<keyword evidence="3" id="KW-1185">Reference proteome</keyword>
<dbReference type="Proteomes" id="UP001153269">
    <property type="component" value="Unassembled WGS sequence"/>
</dbReference>
<proteinExistence type="predicted"/>
<protein>
    <submittedName>
        <fullName evidence="2">Uncharacterized protein</fullName>
    </submittedName>
</protein>